<feature type="region of interest" description="Disordered" evidence="1">
    <location>
        <begin position="1"/>
        <end position="105"/>
    </location>
</feature>
<organism evidence="2 3">
    <name type="scientific">Channa striata</name>
    <name type="common">Snakehead murrel</name>
    <name type="synonym">Ophicephalus striatus</name>
    <dbReference type="NCBI Taxonomy" id="64152"/>
    <lineage>
        <taxon>Eukaryota</taxon>
        <taxon>Metazoa</taxon>
        <taxon>Chordata</taxon>
        <taxon>Craniata</taxon>
        <taxon>Vertebrata</taxon>
        <taxon>Euteleostomi</taxon>
        <taxon>Actinopterygii</taxon>
        <taxon>Neopterygii</taxon>
        <taxon>Teleostei</taxon>
        <taxon>Neoteleostei</taxon>
        <taxon>Acanthomorphata</taxon>
        <taxon>Anabantaria</taxon>
        <taxon>Anabantiformes</taxon>
        <taxon>Channoidei</taxon>
        <taxon>Channidae</taxon>
        <taxon>Channa</taxon>
    </lineage>
</organism>
<name>A0AA88LFQ9_CHASR</name>
<reference evidence="2" key="1">
    <citation type="submission" date="2023-07" db="EMBL/GenBank/DDBJ databases">
        <title>Chromosome-level Genome Assembly of Striped Snakehead (Channa striata).</title>
        <authorList>
            <person name="Liu H."/>
        </authorList>
    </citation>
    <scope>NUCLEOTIDE SEQUENCE</scope>
    <source>
        <strain evidence="2">Gz</strain>
        <tissue evidence="2">Muscle</tissue>
    </source>
</reference>
<gene>
    <name evidence="2" type="ORF">Q5P01_000659</name>
</gene>
<sequence length="283" mass="30921">MAGEKRRDGHGEERDAVMAGGKRRDGHGDTARTATGINTTRSAAGGAEQLRERAGIGEEQPSRRSFSRVPPAAQEQRENGRQTREQMAGGRNSVKETRCDTCHNPLDECTCQNKDEGTGEGQRESIMIEDMSEFRPGEEPDLEIGGGAVSDFEEGEEVVMETQNSELLAPEKKKRNSLNEIGSSFDSAIADWSGEVPGRPDGGGLGPPQAPPPRRPSHVEESLTTRYITPDAAPEAPQAEVEESDMEMDVLQPIFGNPCLRGRVGVLRCGVCWRKRFTRLKMC</sequence>
<feature type="compositionally biased region" description="Basic and acidic residues" evidence="1">
    <location>
        <begin position="1"/>
        <end position="30"/>
    </location>
</feature>
<feature type="region of interest" description="Disordered" evidence="1">
    <location>
        <begin position="189"/>
        <end position="245"/>
    </location>
</feature>
<feature type="compositionally biased region" description="Basic and acidic residues" evidence="1">
    <location>
        <begin position="75"/>
        <end position="84"/>
    </location>
</feature>
<proteinExistence type="predicted"/>
<dbReference type="AlphaFoldDB" id="A0AA88LFQ9"/>
<comment type="caution">
    <text evidence="2">The sequence shown here is derived from an EMBL/GenBank/DDBJ whole genome shotgun (WGS) entry which is preliminary data.</text>
</comment>
<dbReference type="Proteomes" id="UP001187415">
    <property type="component" value="Unassembled WGS sequence"/>
</dbReference>
<keyword evidence="3" id="KW-1185">Reference proteome</keyword>
<feature type="compositionally biased region" description="Low complexity" evidence="1">
    <location>
        <begin position="230"/>
        <end position="239"/>
    </location>
</feature>
<feature type="compositionally biased region" description="Basic and acidic residues" evidence="1">
    <location>
        <begin position="49"/>
        <end position="62"/>
    </location>
</feature>
<dbReference type="EMBL" id="JAUPFM010000072">
    <property type="protein sequence ID" value="KAK2814257.1"/>
    <property type="molecule type" value="Genomic_DNA"/>
</dbReference>
<evidence type="ECO:0000313" key="3">
    <source>
        <dbReference type="Proteomes" id="UP001187415"/>
    </source>
</evidence>
<evidence type="ECO:0000313" key="2">
    <source>
        <dbReference type="EMBL" id="KAK2814257.1"/>
    </source>
</evidence>
<feature type="compositionally biased region" description="Polar residues" evidence="1">
    <location>
        <begin position="32"/>
        <end position="42"/>
    </location>
</feature>
<evidence type="ECO:0000256" key="1">
    <source>
        <dbReference type="SAM" id="MobiDB-lite"/>
    </source>
</evidence>
<protein>
    <submittedName>
        <fullName evidence="2">Uncharacterized protein</fullName>
    </submittedName>
</protein>
<accession>A0AA88LFQ9</accession>